<keyword evidence="3" id="KW-1185">Reference proteome</keyword>
<dbReference type="PANTHER" id="PTHR46791:SF5">
    <property type="entry name" value="CLR5 DOMAIN-CONTAINING PROTEIN-RELATED"/>
    <property type="match status" value="1"/>
</dbReference>
<organism evidence="2 3">
    <name type="scientific">Mycena metata</name>
    <dbReference type="NCBI Taxonomy" id="1033252"/>
    <lineage>
        <taxon>Eukaryota</taxon>
        <taxon>Fungi</taxon>
        <taxon>Dikarya</taxon>
        <taxon>Basidiomycota</taxon>
        <taxon>Agaricomycotina</taxon>
        <taxon>Agaricomycetes</taxon>
        <taxon>Agaricomycetidae</taxon>
        <taxon>Agaricales</taxon>
        <taxon>Marasmiineae</taxon>
        <taxon>Mycenaceae</taxon>
        <taxon>Mycena</taxon>
    </lineage>
</organism>
<dbReference type="Pfam" id="PF24764">
    <property type="entry name" value="rva_4"/>
    <property type="match status" value="1"/>
</dbReference>
<name>A0AAD7JJN3_9AGAR</name>
<dbReference type="PANTHER" id="PTHR46791">
    <property type="entry name" value="EXPRESSED PROTEIN"/>
    <property type="match status" value="1"/>
</dbReference>
<feature type="domain" description="Integrase core" evidence="1">
    <location>
        <begin position="1"/>
        <end position="107"/>
    </location>
</feature>
<dbReference type="EMBL" id="JARKIB010000027">
    <property type="protein sequence ID" value="KAJ7764734.1"/>
    <property type="molecule type" value="Genomic_DNA"/>
</dbReference>
<accession>A0AAD7JJN3</accession>
<sequence>MIMHRGPNRASFMWGSSTHNTRIERLWVEVGVQFARRWRAFFTRLGDLHRLDRKNPHHIWLLHRLFLGDVNDDCRAFRAQWNAHPVSGRGASDQSPADLRFMGQLNNGVYADPVDKLHPETIERYYGVEGPVRIRRPGHTGAGHPEDEDESEEYLNNAVAEDLAHNIRHPPVKVARHSNPFHSAEIEAGFFGALAEIVRCGILPNGYGVVQDEWEDATYPVMEAINPGTRGREIIVELPRDIWLPRAILFAQGLDTMHRSLAFQPIRVGDNVAPGYESSGSSQDDID</sequence>
<evidence type="ECO:0000313" key="3">
    <source>
        <dbReference type="Proteomes" id="UP001215598"/>
    </source>
</evidence>
<proteinExistence type="predicted"/>
<reference evidence="2" key="1">
    <citation type="submission" date="2023-03" db="EMBL/GenBank/DDBJ databases">
        <title>Massive genome expansion in bonnet fungi (Mycena s.s.) driven by repeated elements and novel gene families across ecological guilds.</title>
        <authorList>
            <consortium name="Lawrence Berkeley National Laboratory"/>
            <person name="Harder C.B."/>
            <person name="Miyauchi S."/>
            <person name="Viragh M."/>
            <person name="Kuo A."/>
            <person name="Thoen E."/>
            <person name="Andreopoulos B."/>
            <person name="Lu D."/>
            <person name="Skrede I."/>
            <person name="Drula E."/>
            <person name="Henrissat B."/>
            <person name="Morin E."/>
            <person name="Kohler A."/>
            <person name="Barry K."/>
            <person name="LaButti K."/>
            <person name="Morin E."/>
            <person name="Salamov A."/>
            <person name="Lipzen A."/>
            <person name="Mereny Z."/>
            <person name="Hegedus B."/>
            <person name="Baldrian P."/>
            <person name="Stursova M."/>
            <person name="Weitz H."/>
            <person name="Taylor A."/>
            <person name="Grigoriev I.V."/>
            <person name="Nagy L.G."/>
            <person name="Martin F."/>
            <person name="Kauserud H."/>
        </authorList>
    </citation>
    <scope>NUCLEOTIDE SEQUENCE</scope>
    <source>
        <strain evidence="2">CBHHK182m</strain>
    </source>
</reference>
<comment type="caution">
    <text evidence="2">The sequence shown here is derived from an EMBL/GenBank/DDBJ whole genome shotgun (WGS) entry which is preliminary data.</text>
</comment>
<gene>
    <name evidence="2" type="ORF">B0H16DRAFT_1413551</name>
</gene>
<evidence type="ECO:0000313" key="2">
    <source>
        <dbReference type="EMBL" id="KAJ7764734.1"/>
    </source>
</evidence>
<protein>
    <recommendedName>
        <fullName evidence="1">Integrase core domain-containing protein</fullName>
    </recommendedName>
</protein>
<dbReference type="AlphaFoldDB" id="A0AAD7JJN3"/>
<evidence type="ECO:0000259" key="1">
    <source>
        <dbReference type="Pfam" id="PF24764"/>
    </source>
</evidence>
<dbReference type="Proteomes" id="UP001215598">
    <property type="component" value="Unassembled WGS sequence"/>
</dbReference>
<dbReference type="InterPro" id="IPR058913">
    <property type="entry name" value="Integrase_dom_put"/>
</dbReference>